<dbReference type="Proteomes" id="UP000315724">
    <property type="component" value="Chromosome"/>
</dbReference>
<protein>
    <submittedName>
        <fullName evidence="1">Uncharacterized protein</fullName>
    </submittedName>
</protein>
<dbReference type="RefSeq" id="WP_145196995.1">
    <property type="nucleotide sequence ID" value="NZ_CP036267.1"/>
</dbReference>
<evidence type="ECO:0000313" key="1">
    <source>
        <dbReference type="EMBL" id="QDT32009.1"/>
    </source>
</evidence>
<sequence length="346" mass="39523">MNKKDLLSNPHFTHFVDQVRDELQQLRPSEVDVKADLEREYTELVARIRGWKQSLGDPNLSEILRRELQADWERDHVRMDEIQQKLHSLASHTQIVDELVNPELVAEHVLRLSETLSGENASAMNVLLAQHIAGIYCDQEGNIRLRTSKLGAFPDALEFLPLLEMSSECSIPDTEDLEDSKCQTLPRRRTRRNVSDSFEDEDVAMALNDFAVDTRRFQGLGPEWFSVTEFRIPEEPTWREAHAQQIAEWRIDNAATMEETANHFGKTVPTIRAALREAKEKHGINATGKEISLSNRKSWARDHATEVAKFLQQPGTTIREAARHFGKSEPTISKARKLATTLKTLE</sequence>
<evidence type="ECO:0000313" key="2">
    <source>
        <dbReference type="Proteomes" id="UP000315724"/>
    </source>
</evidence>
<accession>A0A517QK43</accession>
<reference evidence="1 2" key="1">
    <citation type="submission" date="2019-02" db="EMBL/GenBank/DDBJ databases">
        <title>Deep-cultivation of Planctomycetes and their phenomic and genomic characterization uncovers novel biology.</title>
        <authorList>
            <person name="Wiegand S."/>
            <person name="Jogler M."/>
            <person name="Boedeker C."/>
            <person name="Pinto D."/>
            <person name="Vollmers J."/>
            <person name="Rivas-Marin E."/>
            <person name="Kohn T."/>
            <person name="Peeters S.H."/>
            <person name="Heuer A."/>
            <person name="Rast P."/>
            <person name="Oberbeckmann S."/>
            <person name="Bunk B."/>
            <person name="Jeske O."/>
            <person name="Meyerdierks A."/>
            <person name="Storesund J.E."/>
            <person name="Kallscheuer N."/>
            <person name="Luecker S."/>
            <person name="Lage O.M."/>
            <person name="Pohl T."/>
            <person name="Merkel B.J."/>
            <person name="Hornburger P."/>
            <person name="Mueller R.-W."/>
            <person name="Bruemmer F."/>
            <person name="Labrenz M."/>
            <person name="Spormann A.M."/>
            <person name="Op den Camp H."/>
            <person name="Overmann J."/>
            <person name="Amann R."/>
            <person name="Jetten M.S.M."/>
            <person name="Mascher T."/>
            <person name="Medema M.H."/>
            <person name="Devos D.P."/>
            <person name="Kaster A.-K."/>
            <person name="Ovreas L."/>
            <person name="Rohde M."/>
            <person name="Galperin M.Y."/>
            <person name="Jogler C."/>
        </authorList>
    </citation>
    <scope>NUCLEOTIDE SEQUENCE [LARGE SCALE GENOMIC DNA]</scope>
    <source>
        <strain evidence="1 2">Mal48</strain>
    </source>
</reference>
<gene>
    <name evidence="1" type="ORF">Mal48_12480</name>
</gene>
<dbReference type="OrthoDB" id="287236at2"/>
<keyword evidence="2" id="KW-1185">Reference proteome</keyword>
<name>A0A517QK43_9PLAN</name>
<organism evidence="1 2">
    <name type="scientific">Thalassoglobus polymorphus</name>
    <dbReference type="NCBI Taxonomy" id="2527994"/>
    <lineage>
        <taxon>Bacteria</taxon>
        <taxon>Pseudomonadati</taxon>
        <taxon>Planctomycetota</taxon>
        <taxon>Planctomycetia</taxon>
        <taxon>Planctomycetales</taxon>
        <taxon>Planctomycetaceae</taxon>
        <taxon>Thalassoglobus</taxon>
    </lineage>
</organism>
<dbReference type="KEGG" id="tpol:Mal48_12480"/>
<dbReference type="AlphaFoldDB" id="A0A517QK43"/>
<dbReference type="EMBL" id="CP036267">
    <property type="protein sequence ID" value="QDT32009.1"/>
    <property type="molecule type" value="Genomic_DNA"/>
</dbReference>
<proteinExistence type="predicted"/>